<dbReference type="InterPro" id="IPR010530">
    <property type="entry name" value="B12D"/>
</dbReference>
<dbReference type="InParanoid" id="A0A0D0AZ46"/>
<dbReference type="EMBL" id="KN835224">
    <property type="protein sequence ID" value="KIK42999.1"/>
    <property type="molecule type" value="Genomic_DNA"/>
</dbReference>
<evidence type="ECO:0008006" key="4">
    <source>
        <dbReference type="Google" id="ProtNLM"/>
    </source>
</evidence>
<evidence type="ECO:0000313" key="2">
    <source>
        <dbReference type="EMBL" id="KIK42999.1"/>
    </source>
</evidence>
<accession>A0A0D0AZ46</accession>
<dbReference type="PANTHER" id="PTHR14256:SF1">
    <property type="entry name" value="GEO09626P1"/>
    <property type="match status" value="1"/>
</dbReference>
<feature type="transmembrane region" description="Helical" evidence="1">
    <location>
        <begin position="20"/>
        <end position="42"/>
    </location>
</feature>
<reference evidence="3" key="2">
    <citation type="submission" date="2015-01" db="EMBL/GenBank/DDBJ databases">
        <title>Evolutionary Origins and Diversification of the Mycorrhizal Mutualists.</title>
        <authorList>
            <consortium name="DOE Joint Genome Institute"/>
            <consortium name="Mycorrhizal Genomics Consortium"/>
            <person name="Kohler A."/>
            <person name="Kuo A."/>
            <person name="Nagy L.G."/>
            <person name="Floudas D."/>
            <person name="Copeland A."/>
            <person name="Barry K.W."/>
            <person name="Cichocki N."/>
            <person name="Veneault-Fourrey C."/>
            <person name="LaButti K."/>
            <person name="Lindquist E.A."/>
            <person name="Lipzen A."/>
            <person name="Lundell T."/>
            <person name="Morin E."/>
            <person name="Murat C."/>
            <person name="Riley R."/>
            <person name="Ohm R."/>
            <person name="Sun H."/>
            <person name="Tunlid A."/>
            <person name="Henrissat B."/>
            <person name="Grigoriev I.V."/>
            <person name="Hibbett D.S."/>
            <person name="Martin F."/>
        </authorList>
    </citation>
    <scope>NUCLEOTIDE SEQUENCE [LARGE SCALE GENOMIC DNA]</scope>
    <source>
        <strain evidence="3">UH-Slu-Lm8-n1</strain>
    </source>
</reference>
<dbReference type="Proteomes" id="UP000054485">
    <property type="component" value="Unassembled WGS sequence"/>
</dbReference>
<reference evidence="2 3" key="1">
    <citation type="submission" date="2014-04" db="EMBL/GenBank/DDBJ databases">
        <authorList>
            <consortium name="DOE Joint Genome Institute"/>
            <person name="Kuo A."/>
            <person name="Ruytinx J."/>
            <person name="Rineau F."/>
            <person name="Colpaert J."/>
            <person name="Kohler A."/>
            <person name="Nagy L.G."/>
            <person name="Floudas D."/>
            <person name="Copeland A."/>
            <person name="Barry K.W."/>
            <person name="Cichocki N."/>
            <person name="Veneault-Fourrey C."/>
            <person name="LaButti K."/>
            <person name="Lindquist E.A."/>
            <person name="Lipzen A."/>
            <person name="Lundell T."/>
            <person name="Morin E."/>
            <person name="Murat C."/>
            <person name="Sun H."/>
            <person name="Tunlid A."/>
            <person name="Henrissat B."/>
            <person name="Grigoriev I.V."/>
            <person name="Hibbett D.S."/>
            <person name="Martin F."/>
            <person name="Nordberg H.P."/>
            <person name="Cantor M.N."/>
            <person name="Hua S.X."/>
        </authorList>
    </citation>
    <scope>NUCLEOTIDE SEQUENCE [LARGE SCALE GENOMIC DNA]</scope>
    <source>
        <strain evidence="2 3">UH-Slu-Lm8-n1</strain>
    </source>
</reference>
<dbReference type="HOGENOM" id="CLU_175748_1_0_1"/>
<evidence type="ECO:0000256" key="1">
    <source>
        <dbReference type="SAM" id="Phobius"/>
    </source>
</evidence>
<keyword evidence="3" id="KW-1185">Reference proteome</keyword>
<organism evidence="2 3">
    <name type="scientific">Suillus luteus UH-Slu-Lm8-n1</name>
    <dbReference type="NCBI Taxonomy" id="930992"/>
    <lineage>
        <taxon>Eukaryota</taxon>
        <taxon>Fungi</taxon>
        <taxon>Dikarya</taxon>
        <taxon>Basidiomycota</taxon>
        <taxon>Agaricomycotina</taxon>
        <taxon>Agaricomycetes</taxon>
        <taxon>Agaricomycetidae</taxon>
        <taxon>Boletales</taxon>
        <taxon>Suillineae</taxon>
        <taxon>Suillaceae</taxon>
        <taxon>Suillus</taxon>
    </lineage>
</organism>
<sequence length="88" mass="10024">MVAPRGARTFMRNWFAIEVLFIQFVPAYAVIGLAVGGAGWYLTRLARGPTVVWTKSNPTPWNDIKQDENIKILDPNSRFAKSWSRDKL</sequence>
<dbReference type="AlphaFoldDB" id="A0A0D0AZ46"/>
<dbReference type="STRING" id="930992.A0A0D0AZ46"/>
<keyword evidence="1" id="KW-1133">Transmembrane helix</keyword>
<dbReference type="PANTHER" id="PTHR14256">
    <property type="entry name" value="NADH-UBIQUINONE OXIDOREDUCTASE MLRQ SUBUNIT"/>
    <property type="match status" value="1"/>
</dbReference>
<dbReference type="Pfam" id="PF06522">
    <property type="entry name" value="B12D"/>
    <property type="match status" value="1"/>
</dbReference>
<evidence type="ECO:0000313" key="3">
    <source>
        <dbReference type="Proteomes" id="UP000054485"/>
    </source>
</evidence>
<gene>
    <name evidence="2" type="ORF">CY34DRAFT_82578</name>
</gene>
<keyword evidence="1" id="KW-0812">Transmembrane</keyword>
<name>A0A0D0AZ46_9AGAM</name>
<protein>
    <recommendedName>
        <fullName evidence="4">NADH dehydrogenase [ubiquinone] 1 alpha subcomplex subunit 4</fullName>
    </recommendedName>
</protein>
<keyword evidence="1" id="KW-0472">Membrane</keyword>
<proteinExistence type="predicted"/>
<dbReference type="OrthoDB" id="5511684at2759"/>